<evidence type="ECO:0000313" key="2">
    <source>
        <dbReference type="EMBL" id="SPO37144.1"/>
    </source>
</evidence>
<protein>
    <recommendedName>
        <fullName evidence="4">SWI5-dependent HO expression protein 3</fullName>
    </recommendedName>
</protein>
<feature type="compositionally biased region" description="Gly residues" evidence="1">
    <location>
        <begin position="421"/>
        <end position="430"/>
    </location>
</feature>
<feature type="compositionally biased region" description="Polar residues" evidence="1">
    <location>
        <begin position="358"/>
        <end position="369"/>
    </location>
</feature>
<evidence type="ECO:0000313" key="3">
    <source>
        <dbReference type="Proteomes" id="UP000323386"/>
    </source>
</evidence>
<feature type="region of interest" description="Disordered" evidence="1">
    <location>
        <begin position="414"/>
        <end position="549"/>
    </location>
</feature>
<feature type="compositionally biased region" description="Basic and acidic residues" evidence="1">
    <location>
        <begin position="665"/>
        <end position="677"/>
    </location>
</feature>
<dbReference type="AlphaFoldDB" id="A0A5C3EY20"/>
<feature type="compositionally biased region" description="Polar residues" evidence="1">
    <location>
        <begin position="514"/>
        <end position="543"/>
    </location>
</feature>
<proteinExistence type="predicted"/>
<sequence length="847" mass="88718">MSTTPPASQSQSPALAARSLPASTLAAPSAASPSAGERPLRWLLIDVAESSRTFLRALASSEADGSVQGQQTTANGSSASSTAPTSSNAAQTLTHQKHLSTAAPVQGAAVGQLDKRLSLPFGGSVASNAPSSSKGPSKKPSFMSRLRSGSTSISSAASSSSEKENKSIDAPAAASQIANGASTPAQLSPRIQEARLSATPRQTVARLASATPESSDVGAAWALVKQCGVHTVDEAVGKAAANHIDKAPNAIAVDPALTRALTAQDAASLVALAAQTGTWLALPTKWGRDGQANANALVQGCARDLLEGRLYSPSFTWDETLAVLESLDELRQTAVPLPPTAPAEVPAGRLPKIEDLSDTSMESTGSSVAASPRLGTPAADESTTNLSTAALRAKLQEAQHILRQKNALIAALEQQPRSGGSSNGVGGGSPSLGSSAKVARSPSPAASLRPRKTSVGSTQERNAAPSRPATPTRTRKNSSASVAGEGAVDGASTPRRPTGSAVGQGAARTRKNSKSSLVDNQLNLSPPVSSVNQFDSAPASPTSGALEPVKEARRNMDRALAAGLADSHRSPTVASENRRIASLTQQANGIAANGGGGGGGGGGSGKVIHALTAELEETKLQLDLTRTRLRAAQLQASGLQRQHDDLKDSLGRTRLENESNAQMLARKERQTSEALERARKAEHEAKELGRSSREWGTRVREVEAQLGQERILKARAEAQYEALSASWKSTREKLQQDVEQLRIDVSKQAIENSGEAQKLLKVKTEMEEAWRQRDMEKGALGDLLERLQSQQQHVERIIQQSVGALVERLDEYESHTRKQDDEVAYVGGELRRILRLMRSGSTDPHAP</sequence>
<feature type="region of interest" description="Disordered" evidence="1">
    <location>
        <begin position="1"/>
        <end position="39"/>
    </location>
</feature>
<evidence type="ECO:0008006" key="4">
    <source>
        <dbReference type="Google" id="ProtNLM"/>
    </source>
</evidence>
<name>A0A5C3EY20_9BASI</name>
<feature type="compositionally biased region" description="Polar residues" evidence="1">
    <location>
        <begin position="469"/>
        <end position="481"/>
    </location>
</feature>
<accession>A0A5C3EY20</accession>
<keyword evidence="3" id="KW-1185">Reference proteome</keyword>
<feature type="compositionally biased region" description="Basic and acidic residues" evidence="1">
    <location>
        <begin position="641"/>
        <end position="657"/>
    </location>
</feature>
<dbReference type="EMBL" id="OOIP01000006">
    <property type="protein sequence ID" value="SPO37144.1"/>
    <property type="molecule type" value="Genomic_DNA"/>
</dbReference>
<reference evidence="2 3" key="1">
    <citation type="submission" date="2018-03" db="EMBL/GenBank/DDBJ databases">
        <authorList>
            <person name="Guldener U."/>
        </authorList>
    </citation>
    <scope>NUCLEOTIDE SEQUENCE [LARGE SCALE GENOMIC DNA]</scope>
    <source>
        <strain evidence="2 3">DAOM196992</strain>
    </source>
</reference>
<dbReference type="Proteomes" id="UP000323386">
    <property type="component" value="Unassembled WGS sequence"/>
</dbReference>
<organism evidence="2 3">
    <name type="scientific">Pseudozyma flocculosa</name>
    <dbReference type="NCBI Taxonomy" id="84751"/>
    <lineage>
        <taxon>Eukaryota</taxon>
        <taxon>Fungi</taxon>
        <taxon>Dikarya</taxon>
        <taxon>Basidiomycota</taxon>
        <taxon>Ustilaginomycotina</taxon>
        <taxon>Ustilaginomycetes</taxon>
        <taxon>Ustilaginales</taxon>
        <taxon>Ustilaginaceae</taxon>
        <taxon>Pseudozyma</taxon>
    </lineage>
</organism>
<feature type="region of interest" description="Disordered" evidence="1">
    <location>
        <begin position="60"/>
        <end position="100"/>
    </location>
</feature>
<gene>
    <name evidence="2" type="ORF">PSFLO_02616</name>
</gene>
<feature type="compositionally biased region" description="Low complexity" evidence="1">
    <location>
        <begin position="130"/>
        <end position="160"/>
    </location>
</feature>
<feature type="compositionally biased region" description="Low complexity" evidence="1">
    <location>
        <begin position="1"/>
        <end position="35"/>
    </location>
</feature>
<feature type="region of interest" description="Disordered" evidence="1">
    <location>
        <begin position="337"/>
        <end position="383"/>
    </location>
</feature>
<feature type="region of interest" description="Disordered" evidence="1">
    <location>
        <begin position="635"/>
        <end position="677"/>
    </location>
</feature>
<feature type="compositionally biased region" description="Low complexity" evidence="1">
    <location>
        <begin position="70"/>
        <end position="92"/>
    </location>
</feature>
<feature type="region of interest" description="Disordered" evidence="1">
    <location>
        <begin position="124"/>
        <end position="171"/>
    </location>
</feature>
<evidence type="ECO:0000256" key="1">
    <source>
        <dbReference type="SAM" id="MobiDB-lite"/>
    </source>
</evidence>
<dbReference type="OrthoDB" id="6088208at2759"/>